<evidence type="ECO:0000313" key="2">
    <source>
        <dbReference type="Proteomes" id="UP000694255"/>
    </source>
</evidence>
<evidence type="ECO:0000313" key="1">
    <source>
        <dbReference type="EMBL" id="KAG7664045.1"/>
    </source>
</evidence>
<dbReference type="Proteomes" id="UP000694255">
    <property type="component" value="Unassembled WGS sequence"/>
</dbReference>
<reference evidence="1 2" key="1">
    <citation type="journal article" date="2021" name="DNA Res.">
        <title>Genome analysis of Candida subhashii reveals its hybrid nature and dual mitochondrial genome conformations.</title>
        <authorList>
            <person name="Mixao V."/>
            <person name="Hegedusova E."/>
            <person name="Saus E."/>
            <person name="Pryszcz L.P."/>
            <person name="Cillingova A."/>
            <person name="Nosek J."/>
            <person name="Gabaldon T."/>
        </authorList>
    </citation>
    <scope>NUCLEOTIDE SEQUENCE [LARGE SCALE GENOMIC DNA]</scope>
    <source>
        <strain evidence="1 2">CBS 10753</strain>
    </source>
</reference>
<gene>
    <name evidence="1" type="ORF">J8A68_002423</name>
</gene>
<dbReference type="OrthoDB" id="4020766at2759"/>
<keyword evidence="2" id="KW-1185">Reference proteome</keyword>
<dbReference type="RefSeq" id="XP_049264277.1">
    <property type="nucleotide sequence ID" value="XM_049406172.1"/>
</dbReference>
<sequence>MINTSNNSSSTTMVGSSSNSSYKLQYDSILQQYYYVNLNDNTITFDSPCEVNHTIQHKKHSIIPKLLRRKLSSPSLCNYTTTTTEQHPPSLYRRISNALSIKSNKSTSQELITTTTKSIQQSEEQESRVIEGIDDEYLINNVTNYKNFSGTSYDYNSESEGELESVDSEEELNEIIPYYYQSQYVLEHQQGDTSVYDNYDKELERRELRLQMLKELY</sequence>
<proteinExistence type="predicted"/>
<dbReference type="EMBL" id="JAGSYN010000109">
    <property type="protein sequence ID" value="KAG7664045.1"/>
    <property type="molecule type" value="Genomic_DNA"/>
</dbReference>
<protein>
    <submittedName>
        <fullName evidence="1">Uncharacterized protein</fullName>
    </submittedName>
</protein>
<organism evidence="1 2">
    <name type="scientific">[Candida] subhashii</name>
    <dbReference type="NCBI Taxonomy" id="561895"/>
    <lineage>
        <taxon>Eukaryota</taxon>
        <taxon>Fungi</taxon>
        <taxon>Dikarya</taxon>
        <taxon>Ascomycota</taxon>
        <taxon>Saccharomycotina</taxon>
        <taxon>Pichiomycetes</taxon>
        <taxon>Debaryomycetaceae</taxon>
        <taxon>Spathaspora</taxon>
    </lineage>
</organism>
<name>A0A8J5QXI0_9ASCO</name>
<comment type="caution">
    <text evidence="1">The sequence shown here is derived from an EMBL/GenBank/DDBJ whole genome shotgun (WGS) entry which is preliminary data.</text>
</comment>
<dbReference type="GeneID" id="73469224"/>
<accession>A0A8J5QXI0</accession>
<dbReference type="AlphaFoldDB" id="A0A8J5QXI0"/>